<name>A0AB33IBY2_ACEAC</name>
<dbReference type="Proteomes" id="UP000516424">
    <property type="component" value="Chromosome"/>
</dbReference>
<accession>A0AB33IBY2</accession>
<reference evidence="1 2" key="1">
    <citation type="journal article" date="2011" name="Microbiology">
        <title>Transcriptome response to different carbon sources in Acetobacter aceti.</title>
        <authorList>
            <person name="Sakurai K."/>
            <person name="Arai H."/>
            <person name="Ishii M."/>
            <person name="Igarashi Y."/>
        </authorList>
    </citation>
    <scope>NUCLEOTIDE SEQUENCE [LARGE SCALE GENOMIC DNA]</scope>
    <source>
        <strain evidence="1 2">NBRC 14818</strain>
    </source>
</reference>
<evidence type="ECO:0000313" key="2">
    <source>
        <dbReference type="Proteomes" id="UP000516424"/>
    </source>
</evidence>
<organism evidence="1 2">
    <name type="scientific">Acetobacter aceti NBRC 14818</name>
    <dbReference type="NCBI Taxonomy" id="887700"/>
    <lineage>
        <taxon>Bacteria</taxon>
        <taxon>Pseudomonadati</taxon>
        <taxon>Pseudomonadota</taxon>
        <taxon>Alphaproteobacteria</taxon>
        <taxon>Acetobacterales</taxon>
        <taxon>Acetobacteraceae</taxon>
        <taxon>Acetobacter</taxon>
        <taxon>Acetobacter subgen. Acetobacter</taxon>
    </lineage>
</organism>
<protein>
    <submittedName>
        <fullName evidence="1">Uncharacterized protein</fullName>
    </submittedName>
</protein>
<keyword evidence="2" id="KW-1185">Reference proteome</keyword>
<sequence>MTHGVASGASGVSVVGGISDIHHVQFERQAGKQGKCALAGSVLRVVDPEDDLVRLRAFLPGQRQKTGNDMFGLIAGRDGDDTPSLEK</sequence>
<gene>
    <name evidence="1" type="ORF">EMQ_0149</name>
</gene>
<evidence type="ECO:0000313" key="1">
    <source>
        <dbReference type="EMBL" id="BCK74543.1"/>
    </source>
</evidence>
<dbReference type="AlphaFoldDB" id="A0AB33IBY2"/>
<proteinExistence type="predicted"/>
<dbReference type="EMBL" id="AP023410">
    <property type="protein sequence ID" value="BCK74543.1"/>
    <property type="molecule type" value="Genomic_DNA"/>
</dbReference>